<evidence type="ECO:0000256" key="7">
    <source>
        <dbReference type="ARBA" id="ARBA00022490"/>
    </source>
</evidence>
<evidence type="ECO:0000256" key="9">
    <source>
        <dbReference type="ARBA" id="ARBA00022527"/>
    </source>
</evidence>
<evidence type="ECO:0000256" key="13">
    <source>
        <dbReference type="ARBA" id="ARBA00022702"/>
    </source>
</evidence>
<keyword evidence="27" id="KW-1185">Reference proteome</keyword>
<keyword evidence="10" id="KW-0597">Phosphoprotein</keyword>
<keyword evidence="8" id="KW-0964">Secreted</keyword>
<proteinExistence type="inferred from homology"/>
<dbReference type="GO" id="GO:0004674">
    <property type="term" value="F:protein serine/threonine kinase activity"/>
    <property type="evidence" value="ECO:0007669"/>
    <property type="project" value="UniProtKB-KW"/>
</dbReference>
<dbReference type="Proteomes" id="UP001474421">
    <property type="component" value="Unassembled WGS sequence"/>
</dbReference>
<keyword evidence="9" id="KW-0723">Serine/threonine-protein kinase</keyword>
<comment type="similarity">
    <text evidence="5">Belongs to the protein kinase superfamily. AGC Ser/Thr protein kinase family.</text>
</comment>
<dbReference type="PROSITE" id="PS00108">
    <property type="entry name" value="PROTEIN_KINASE_ST"/>
    <property type="match status" value="1"/>
</dbReference>
<evidence type="ECO:0000256" key="2">
    <source>
        <dbReference type="ARBA" id="ARBA00004496"/>
    </source>
</evidence>
<evidence type="ECO:0000256" key="14">
    <source>
        <dbReference type="ARBA" id="ARBA00022723"/>
    </source>
</evidence>
<comment type="catalytic activity">
    <reaction evidence="20">
        <text>L-threonyl-[protein] + ATP = O-phospho-L-threonyl-[protein] + ADP + H(+)</text>
        <dbReference type="Rhea" id="RHEA:46608"/>
        <dbReference type="Rhea" id="RHEA-COMP:11060"/>
        <dbReference type="Rhea" id="RHEA-COMP:11605"/>
        <dbReference type="ChEBI" id="CHEBI:15378"/>
        <dbReference type="ChEBI" id="CHEBI:30013"/>
        <dbReference type="ChEBI" id="CHEBI:30616"/>
        <dbReference type="ChEBI" id="CHEBI:61977"/>
        <dbReference type="ChEBI" id="CHEBI:456216"/>
        <dbReference type="EC" id="2.7.11.1"/>
    </reaction>
</comment>
<evidence type="ECO:0000256" key="22">
    <source>
        <dbReference type="PROSITE-ProRule" id="PRU10141"/>
    </source>
</evidence>
<dbReference type="GO" id="GO:0005524">
    <property type="term" value="F:ATP binding"/>
    <property type="evidence" value="ECO:0007669"/>
    <property type="project" value="UniProtKB-UniRule"/>
</dbReference>
<feature type="domain" description="Protein kinase" evidence="24">
    <location>
        <begin position="234"/>
        <end position="527"/>
    </location>
</feature>
<evidence type="ECO:0000259" key="25">
    <source>
        <dbReference type="PROSITE" id="PS51285"/>
    </source>
</evidence>
<evidence type="ECO:0000256" key="21">
    <source>
        <dbReference type="ARBA" id="ARBA00048679"/>
    </source>
</evidence>
<dbReference type="InterPro" id="IPR001415">
    <property type="entry name" value="PTH/PTH-rel"/>
</dbReference>
<feature type="chain" id="PRO_5043957048" description="non-specific serine/threonine protein kinase" evidence="23">
    <location>
        <begin position="17"/>
        <end position="610"/>
    </location>
</feature>
<keyword evidence="16 26" id="KW-0418">Kinase</keyword>
<dbReference type="GO" id="GO:0005179">
    <property type="term" value="F:hormone activity"/>
    <property type="evidence" value="ECO:0007669"/>
    <property type="project" value="UniProtKB-KW"/>
</dbReference>
<evidence type="ECO:0000256" key="20">
    <source>
        <dbReference type="ARBA" id="ARBA00047899"/>
    </source>
</evidence>
<evidence type="ECO:0000256" key="17">
    <source>
        <dbReference type="ARBA" id="ARBA00022840"/>
    </source>
</evidence>
<dbReference type="InterPro" id="IPR000719">
    <property type="entry name" value="Prot_kinase_dom"/>
</dbReference>
<dbReference type="Pfam" id="PF00069">
    <property type="entry name" value="Pkinase"/>
    <property type="match status" value="1"/>
</dbReference>
<feature type="signal peptide" evidence="23">
    <location>
        <begin position="1"/>
        <end position="16"/>
    </location>
</feature>
<keyword evidence="19" id="KW-0007">Acetylation</keyword>
<dbReference type="CDD" id="cd21782">
    <property type="entry name" value="MobB_NDR1"/>
    <property type="match status" value="1"/>
</dbReference>
<keyword evidence="13" id="KW-0372">Hormone</keyword>
<evidence type="ECO:0000256" key="19">
    <source>
        <dbReference type="ARBA" id="ARBA00022990"/>
    </source>
</evidence>
<dbReference type="FunFam" id="1.10.510.10:FF:000086">
    <property type="entry name" value="Non-specific serine/threonine protein kinase"/>
    <property type="match status" value="1"/>
</dbReference>
<evidence type="ECO:0000256" key="18">
    <source>
        <dbReference type="ARBA" id="ARBA00022842"/>
    </source>
</evidence>
<dbReference type="SUPFAM" id="SSF56112">
    <property type="entry name" value="Protein kinase-like (PK-like)"/>
    <property type="match status" value="1"/>
</dbReference>
<dbReference type="InterPro" id="IPR017892">
    <property type="entry name" value="Pkinase_C"/>
</dbReference>
<evidence type="ECO:0000256" key="3">
    <source>
        <dbReference type="ARBA" id="ARBA00004613"/>
    </source>
</evidence>
<keyword evidence="15 22" id="KW-0547">Nucleotide-binding</keyword>
<dbReference type="InterPro" id="IPR011009">
    <property type="entry name" value="Kinase-like_dom_sf"/>
</dbReference>
<dbReference type="FunFam" id="1.10.510.10:FF:000057">
    <property type="entry name" value="Non-specific serine/threonine protein kinase"/>
    <property type="match status" value="1"/>
</dbReference>
<evidence type="ECO:0000256" key="6">
    <source>
        <dbReference type="ARBA" id="ARBA00012513"/>
    </source>
</evidence>
<dbReference type="Pfam" id="PF00433">
    <property type="entry name" value="Pkinase_C"/>
    <property type="match status" value="1"/>
</dbReference>
<organism evidence="26 27">
    <name type="scientific">Crotalus adamanteus</name>
    <name type="common">Eastern diamondback rattlesnake</name>
    <dbReference type="NCBI Taxonomy" id="8729"/>
    <lineage>
        <taxon>Eukaryota</taxon>
        <taxon>Metazoa</taxon>
        <taxon>Chordata</taxon>
        <taxon>Craniata</taxon>
        <taxon>Vertebrata</taxon>
        <taxon>Euteleostomi</taxon>
        <taxon>Lepidosauria</taxon>
        <taxon>Squamata</taxon>
        <taxon>Bifurcata</taxon>
        <taxon>Unidentata</taxon>
        <taxon>Episquamata</taxon>
        <taxon>Toxicofera</taxon>
        <taxon>Serpentes</taxon>
        <taxon>Colubroidea</taxon>
        <taxon>Viperidae</taxon>
        <taxon>Crotalinae</taxon>
        <taxon>Crotalus</taxon>
    </lineage>
</organism>
<feature type="domain" description="AGC-kinase C-terminal" evidence="25">
    <location>
        <begin position="528"/>
        <end position="600"/>
    </location>
</feature>
<dbReference type="EMBL" id="JAOTOJ010000003">
    <property type="protein sequence ID" value="KAK9404438.1"/>
    <property type="molecule type" value="Genomic_DNA"/>
</dbReference>
<dbReference type="InterPro" id="IPR017441">
    <property type="entry name" value="Protein_kinase_ATP_BS"/>
</dbReference>
<keyword evidence="18" id="KW-0460">Magnesium</keyword>
<dbReference type="InterPro" id="IPR050839">
    <property type="entry name" value="Rho-assoc_Ser/Thr_Kinase"/>
</dbReference>
<dbReference type="PANTHER" id="PTHR22988:SF76">
    <property type="entry name" value="CHROMOSOME UNDETERMINED SCAFFOLD_135, WHOLE GENOME SHOTGUN SEQUENCE"/>
    <property type="match status" value="1"/>
</dbReference>
<dbReference type="GO" id="GO:0046872">
    <property type="term" value="F:metal ion binding"/>
    <property type="evidence" value="ECO:0007669"/>
    <property type="project" value="UniProtKB-KW"/>
</dbReference>
<evidence type="ECO:0000256" key="5">
    <source>
        <dbReference type="ARBA" id="ARBA00009903"/>
    </source>
</evidence>
<dbReference type="SMART" id="SM00087">
    <property type="entry name" value="PTH"/>
    <property type="match status" value="1"/>
</dbReference>
<dbReference type="Pfam" id="PF01279">
    <property type="entry name" value="Parathyroid"/>
    <property type="match status" value="1"/>
</dbReference>
<keyword evidence="14" id="KW-0479">Metal-binding</keyword>
<evidence type="ECO:0000259" key="24">
    <source>
        <dbReference type="PROSITE" id="PS50011"/>
    </source>
</evidence>
<keyword evidence="12" id="KW-0165">Cleavage on pair of basic residues</keyword>
<dbReference type="FunFam" id="3.30.200.20:FF:000118">
    <property type="entry name" value="Non-specific serine/threonine protein kinase"/>
    <property type="match status" value="1"/>
</dbReference>
<comment type="catalytic activity">
    <reaction evidence="21">
        <text>L-seryl-[protein] + ATP = O-phospho-L-seryl-[protein] + ADP + H(+)</text>
        <dbReference type="Rhea" id="RHEA:17989"/>
        <dbReference type="Rhea" id="RHEA-COMP:9863"/>
        <dbReference type="Rhea" id="RHEA-COMP:11604"/>
        <dbReference type="ChEBI" id="CHEBI:15378"/>
        <dbReference type="ChEBI" id="CHEBI:29999"/>
        <dbReference type="ChEBI" id="CHEBI:30616"/>
        <dbReference type="ChEBI" id="CHEBI:83421"/>
        <dbReference type="ChEBI" id="CHEBI:456216"/>
        <dbReference type="EC" id="2.7.11.1"/>
    </reaction>
</comment>
<comment type="similarity">
    <text evidence="4">Belongs to the parathyroid hormone family.</text>
</comment>
<dbReference type="InterPro" id="IPR008271">
    <property type="entry name" value="Ser/Thr_kinase_AS"/>
</dbReference>
<protein>
    <recommendedName>
        <fullName evidence="6">non-specific serine/threonine protein kinase</fullName>
        <ecNumber evidence="6">2.7.11.1</ecNumber>
    </recommendedName>
</protein>
<keyword evidence="17 22" id="KW-0067">ATP-binding</keyword>
<dbReference type="Gene3D" id="3.30.200.20">
    <property type="entry name" value="Phosphorylase Kinase, domain 1"/>
    <property type="match status" value="1"/>
</dbReference>
<dbReference type="PROSITE" id="PS50011">
    <property type="entry name" value="PROTEIN_KINASE_DOM"/>
    <property type="match status" value="1"/>
</dbReference>
<dbReference type="EC" id="2.7.11.1" evidence="6"/>
<dbReference type="GO" id="GO:0005737">
    <property type="term" value="C:cytoplasm"/>
    <property type="evidence" value="ECO:0007669"/>
    <property type="project" value="UniProtKB-SubCell"/>
</dbReference>
<evidence type="ECO:0000256" key="11">
    <source>
        <dbReference type="ARBA" id="ARBA00022679"/>
    </source>
</evidence>
<comment type="subcellular location">
    <subcellularLocation>
        <location evidence="2">Cytoplasm</location>
    </subcellularLocation>
    <subcellularLocation>
        <location evidence="3">Secreted</location>
    </subcellularLocation>
</comment>
<evidence type="ECO:0000256" key="1">
    <source>
        <dbReference type="ARBA" id="ARBA00001946"/>
    </source>
</evidence>
<accession>A0AAW1BR26</accession>
<sequence length="610" mass="70350">MAKIISIFFLACFATCQETENRRAVTEHQLLNDRGRTLQDLKRLMWLHNAMGGVHTASGRDLSQALVRLTSKEQDLSDLSDTLDREEMSDMLESLMLELLGRDTDFTKASRAAFSFSCPGPEREFIGEGSSFDSQAAPLEEGAVIMAMTGPAPCSSMSNHTKERVTMTKVTLENFYSNLIAQHEEREMRQKKLEKVMEEEGLKDEEKRIRRSAHARKETEFLRLKRTRLGLEDFESLKVIGRGAFGEVRLVQKKDTGHVYAMKILRKADMLEKEQVGHIRAERDILVEADSLWVVKMFYSFQDKLNLYLIMEFLPGGDMMTLLMKKDTLTEEETQFYIAETVLAIDSIHQLGFIHRDIKPDNLLLDSKGHVKLSDFGLCTGLKKAHRTEFYRNLSYNLPSDFTFQNMNSKRKAETWKRNRRQLAFSTVGTPDYIAPEVFMQTGYNKLCDWWSLGVIMYEMLIGYPPFCSETPQETYKKVMNWKETLIFPPEVPISERAKDLILRFCCEWEHRIGAPGVEEIKTNPFFEGVDWEHIRERPAAISIEIKSIDDTSNFDEFPESDILKSAVTTGNHPETDYKNKDWVFINYTYKRFEGLTARGAIPSYMKSGK</sequence>
<dbReference type="PROSITE" id="PS51285">
    <property type="entry name" value="AGC_KINASE_CTER"/>
    <property type="match status" value="1"/>
</dbReference>
<dbReference type="CDD" id="cd05628">
    <property type="entry name" value="STKc_NDR1"/>
    <property type="match status" value="1"/>
</dbReference>
<evidence type="ECO:0000313" key="26">
    <source>
        <dbReference type="EMBL" id="KAK9404438.1"/>
    </source>
</evidence>
<dbReference type="GO" id="GO:0005576">
    <property type="term" value="C:extracellular region"/>
    <property type="evidence" value="ECO:0007669"/>
    <property type="project" value="UniProtKB-SubCell"/>
</dbReference>
<dbReference type="AlphaFoldDB" id="A0AAW1BR26"/>
<dbReference type="Gene3D" id="1.10.510.10">
    <property type="entry name" value="Transferase(Phosphotransferase) domain 1"/>
    <property type="match status" value="1"/>
</dbReference>
<name>A0AAW1BR26_CROAD</name>
<keyword evidence="11" id="KW-0808">Transferase</keyword>
<evidence type="ECO:0000256" key="10">
    <source>
        <dbReference type="ARBA" id="ARBA00022553"/>
    </source>
</evidence>
<dbReference type="InterPro" id="IPR000961">
    <property type="entry name" value="AGC-kinase_C"/>
</dbReference>
<comment type="cofactor">
    <cofactor evidence="1">
        <name>Mg(2+)</name>
        <dbReference type="ChEBI" id="CHEBI:18420"/>
    </cofactor>
</comment>
<reference evidence="26 27" key="1">
    <citation type="journal article" date="2024" name="Proc. Natl. Acad. Sci. U.S.A.">
        <title>The genetic regulatory architecture and epigenomic basis for age-related changes in rattlesnake venom.</title>
        <authorList>
            <person name="Hogan M.P."/>
            <person name="Holding M.L."/>
            <person name="Nystrom G.S."/>
            <person name="Colston T.J."/>
            <person name="Bartlett D.A."/>
            <person name="Mason A.J."/>
            <person name="Ellsworth S.A."/>
            <person name="Rautsaw R.M."/>
            <person name="Lawrence K.C."/>
            <person name="Strickland J.L."/>
            <person name="He B."/>
            <person name="Fraser P."/>
            <person name="Margres M.J."/>
            <person name="Gilbert D.M."/>
            <person name="Gibbs H.L."/>
            <person name="Parkinson C.L."/>
            <person name="Rokyta D.R."/>
        </authorList>
    </citation>
    <scope>NUCLEOTIDE SEQUENCE [LARGE SCALE GENOMIC DNA]</scope>
    <source>
        <strain evidence="26">DRR0105</strain>
    </source>
</reference>
<dbReference type="SMART" id="SM00220">
    <property type="entry name" value="S_TKc"/>
    <property type="match status" value="1"/>
</dbReference>
<evidence type="ECO:0000256" key="16">
    <source>
        <dbReference type="ARBA" id="ARBA00022777"/>
    </source>
</evidence>
<evidence type="ECO:0000256" key="23">
    <source>
        <dbReference type="SAM" id="SignalP"/>
    </source>
</evidence>
<evidence type="ECO:0000256" key="8">
    <source>
        <dbReference type="ARBA" id="ARBA00022525"/>
    </source>
</evidence>
<dbReference type="PROSITE" id="PS00107">
    <property type="entry name" value="PROTEIN_KINASE_ATP"/>
    <property type="match status" value="1"/>
</dbReference>
<evidence type="ECO:0000256" key="12">
    <source>
        <dbReference type="ARBA" id="ARBA00022685"/>
    </source>
</evidence>
<evidence type="ECO:0000313" key="27">
    <source>
        <dbReference type="Proteomes" id="UP001474421"/>
    </source>
</evidence>
<keyword evidence="23" id="KW-0732">Signal</keyword>
<feature type="binding site" evidence="22">
    <location>
        <position position="263"/>
    </location>
    <ligand>
        <name>ATP</name>
        <dbReference type="ChEBI" id="CHEBI:30616"/>
    </ligand>
</feature>
<comment type="caution">
    <text evidence="26">The sequence shown here is derived from an EMBL/GenBank/DDBJ whole genome shotgun (WGS) entry which is preliminary data.</text>
</comment>
<evidence type="ECO:0000256" key="15">
    <source>
        <dbReference type="ARBA" id="ARBA00022741"/>
    </source>
</evidence>
<evidence type="ECO:0000256" key="4">
    <source>
        <dbReference type="ARBA" id="ARBA00006307"/>
    </source>
</evidence>
<dbReference type="PANTHER" id="PTHR22988">
    <property type="entry name" value="MYOTONIC DYSTROPHY S/T KINASE-RELATED"/>
    <property type="match status" value="1"/>
</dbReference>
<gene>
    <name evidence="26" type="ORF">NXF25_009265</name>
</gene>
<keyword evidence="7" id="KW-0963">Cytoplasm</keyword>